<dbReference type="GO" id="GO:0046872">
    <property type="term" value="F:metal ion binding"/>
    <property type="evidence" value="ECO:0007669"/>
    <property type="project" value="UniProtKB-KW"/>
</dbReference>
<dbReference type="NCBIfam" id="TIGR03735">
    <property type="entry name" value="PRTRC_A"/>
    <property type="match status" value="1"/>
</dbReference>
<dbReference type="SUPFAM" id="SSF102712">
    <property type="entry name" value="JAB1/MPN domain"/>
    <property type="match status" value="1"/>
</dbReference>
<feature type="domain" description="DUF2016" evidence="6">
    <location>
        <begin position="5"/>
        <end position="78"/>
    </location>
</feature>
<keyword evidence="3" id="KW-0378">Hydrolase</keyword>
<evidence type="ECO:0000256" key="3">
    <source>
        <dbReference type="ARBA" id="ARBA00022801"/>
    </source>
</evidence>
<dbReference type="EMBL" id="FNPE01000020">
    <property type="protein sequence ID" value="SDZ36647.1"/>
    <property type="molecule type" value="Genomic_DNA"/>
</dbReference>
<sequence>MGTMDPRDQALLAACPVIAAPRFGALPGMGNGQRIIVARNGWFVQTRLDWLDSIVALGHGLPQMRLPYGEVAEHLRFRFGVLPIRLIEAFVAASRDHLPNEAAGVLIYSRRTGQLRLAMCEPEQASPVRIRYRRPAMAEDETVAVDLHTHGRAPAFWSDEDDRDDQGIKVAGVFGQLDRPRPTACFRLVVNGLYQPLYKHPWQESQAGWPEQDMGALTGPLLLALKAYRGMPSTPACGIKVSGSRAIQPIKTPLADPASNCGQVAAILEMPS</sequence>
<keyword evidence="2" id="KW-0479">Metal-binding</keyword>
<proteinExistence type="predicted"/>
<evidence type="ECO:0000256" key="5">
    <source>
        <dbReference type="ARBA" id="ARBA00023049"/>
    </source>
</evidence>
<evidence type="ECO:0000256" key="1">
    <source>
        <dbReference type="ARBA" id="ARBA00022670"/>
    </source>
</evidence>
<keyword evidence="5" id="KW-0482">Metalloprotease</keyword>
<dbReference type="Pfam" id="PF09436">
    <property type="entry name" value="DUF2016"/>
    <property type="match status" value="1"/>
</dbReference>
<dbReference type="AlphaFoldDB" id="A0A1H3SFY1"/>
<dbReference type="GO" id="GO:0008237">
    <property type="term" value="F:metallopeptidase activity"/>
    <property type="evidence" value="ECO:0007669"/>
    <property type="project" value="UniProtKB-KW"/>
</dbReference>
<dbReference type="InterPro" id="IPR018560">
    <property type="entry name" value="DUF2016"/>
</dbReference>
<dbReference type="Pfam" id="PF14464">
    <property type="entry name" value="Prok-JAB"/>
    <property type="match status" value="1"/>
</dbReference>
<gene>
    <name evidence="8" type="ORF">SAMN05421547_1201</name>
</gene>
<organism evidence="8 9">
    <name type="scientific">Delftia lacustris</name>
    <dbReference type="NCBI Taxonomy" id="558537"/>
    <lineage>
        <taxon>Bacteria</taxon>
        <taxon>Pseudomonadati</taxon>
        <taxon>Pseudomonadota</taxon>
        <taxon>Betaproteobacteria</taxon>
        <taxon>Burkholderiales</taxon>
        <taxon>Comamonadaceae</taxon>
        <taxon>Delftia</taxon>
    </lineage>
</organism>
<evidence type="ECO:0000313" key="9">
    <source>
        <dbReference type="Proteomes" id="UP000183417"/>
    </source>
</evidence>
<dbReference type="RefSeq" id="WP_016445861.1">
    <property type="nucleotide sequence ID" value="NZ_CP141274.1"/>
</dbReference>
<evidence type="ECO:0000259" key="7">
    <source>
        <dbReference type="Pfam" id="PF14464"/>
    </source>
</evidence>
<reference evidence="8 9" key="1">
    <citation type="submission" date="2016-10" db="EMBL/GenBank/DDBJ databases">
        <authorList>
            <person name="de Groot N.N."/>
        </authorList>
    </citation>
    <scope>NUCLEOTIDE SEQUENCE [LARGE SCALE GENOMIC DNA]</scope>
    <source>
        <strain evidence="8 9">LMG 24775</strain>
    </source>
</reference>
<evidence type="ECO:0000313" key="8">
    <source>
        <dbReference type="EMBL" id="SDZ36647.1"/>
    </source>
</evidence>
<accession>A0A1H3SFY1</accession>
<keyword evidence="4" id="KW-0862">Zinc</keyword>
<dbReference type="Proteomes" id="UP000183417">
    <property type="component" value="Unassembled WGS sequence"/>
</dbReference>
<protein>
    <submittedName>
        <fullName evidence="8">PRTRC system protein A</fullName>
    </submittedName>
</protein>
<keyword evidence="1" id="KW-0645">Protease</keyword>
<dbReference type="InterPro" id="IPR028090">
    <property type="entry name" value="JAB_dom_prok"/>
</dbReference>
<dbReference type="GeneID" id="94692523"/>
<dbReference type="InterPro" id="IPR022499">
    <property type="entry name" value="PRTRC_protein-A"/>
</dbReference>
<evidence type="ECO:0000259" key="6">
    <source>
        <dbReference type="Pfam" id="PF09436"/>
    </source>
</evidence>
<feature type="domain" description="JAB" evidence="7">
    <location>
        <begin position="85"/>
        <end position="177"/>
    </location>
</feature>
<evidence type="ECO:0000256" key="2">
    <source>
        <dbReference type="ARBA" id="ARBA00022723"/>
    </source>
</evidence>
<name>A0A1H3SFY1_9BURK</name>
<dbReference type="GO" id="GO:0006508">
    <property type="term" value="P:proteolysis"/>
    <property type="evidence" value="ECO:0007669"/>
    <property type="project" value="UniProtKB-KW"/>
</dbReference>
<evidence type="ECO:0000256" key="4">
    <source>
        <dbReference type="ARBA" id="ARBA00022833"/>
    </source>
</evidence>